<name>A0ABV5R2A6_9ACTN</name>
<proteinExistence type="predicted"/>
<reference evidence="2 3" key="1">
    <citation type="submission" date="2024-09" db="EMBL/GenBank/DDBJ databases">
        <authorList>
            <person name="Sun Q."/>
            <person name="Mori K."/>
        </authorList>
    </citation>
    <scope>NUCLEOTIDE SEQUENCE [LARGE SCALE GENOMIC DNA]</scope>
    <source>
        <strain evidence="2 3">JCM 3331</strain>
    </source>
</reference>
<dbReference type="Pfam" id="PF13276">
    <property type="entry name" value="HTH_21"/>
    <property type="match status" value="1"/>
</dbReference>
<organism evidence="2 3">
    <name type="scientific">Streptomyces yanii</name>
    <dbReference type="NCBI Taxonomy" id="78510"/>
    <lineage>
        <taxon>Bacteria</taxon>
        <taxon>Bacillati</taxon>
        <taxon>Actinomycetota</taxon>
        <taxon>Actinomycetes</taxon>
        <taxon>Kitasatosporales</taxon>
        <taxon>Streptomycetaceae</taxon>
        <taxon>Streptomyces</taxon>
    </lineage>
</organism>
<gene>
    <name evidence="2" type="ORF">ACFFTL_05780</name>
</gene>
<accession>A0ABV5R2A6</accession>
<sequence length="145" mass="15556">MLVLVESATEAIESSYVEADCLVGIGASKGGVPASTSGARPVRSAPTRARRQALAERIRAVHLASHGTYGSALVTAGLRDAGMMINEKKVARVKRKFHLVGVHLRKRVTTTMPEPSDAVVPDLFQRDVTDDAPITQVTILWSIKP</sequence>
<evidence type="ECO:0000259" key="1">
    <source>
        <dbReference type="Pfam" id="PF13276"/>
    </source>
</evidence>
<evidence type="ECO:0000313" key="2">
    <source>
        <dbReference type="EMBL" id="MFB9571862.1"/>
    </source>
</evidence>
<dbReference type="Proteomes" id="UP001589710">
    <property type="component" value="Unassembled WGS sequence"/>
</dbReference>
<dbReference type="EMBL" id="JBHMCG010000024">
    <property type="protein sequence ID" value="MFB9571862.1"/>
    <property type="molecule type" value="Genomic_DNA"/>
</dbReference>
<dbReference type="InterPro" id="IPR025948">
    <property type="entry name" value="HTH-like_dom"/>
</dbReference>
<keyword evidence="3" id="KW-1185">Reference proteome</keyword>
<protein>
    <submittedName>
        <fullName evidence="2">IS3 family transposase</fullName>
    </submittedName>
</protein>
<comment type="caution">
    <text evidence="2">The sequence shown here is derived from an EMBL/GenBank/DDBJ whole genome shotgun (WGS) entry which is preliminary data.</text>
</comment>
<feature type="domain" description="HTH-like" evidence="1">
    <location>
        <begin position="50"/>
        <end position="107"/>
    </location>
</feature>
<evidence type="ECO:0000313" key="3">
    <source>
        <dbReference type="Proteomes" id="UP001589710"/>
    </source>
</evidence>
<dbReference type="RefSeq" id="WP_345516086.1">
    <property type="nucleotide sequence ID" value="NZ_BAAAXD010000035.1"/>
</dbReference>